<dbReference type="Gene3D" id="3.40.50.2300">
    <property type="match status" value="1"/>
</dbReference>
<gene>
    <name evidence="5" type="ORF">dnl_03680</name>
</gene>
<evidence type="ECO:0000256" key="1">
    <source>
        <dbReference type="ARBA" id="ARBA00022553"/>
    </source>
</evidence>
<evidence type="ECO:0000256" key="3">
    <source>
        <dbReference type="SAM" id="Coils"/>
    </source>
</evidence>
<keyword evidence="1 2" id="KW-0597">Phosphoprotein</keyword>
<dbReference type="SMART" id="SM00448">
    <property type="entry name" value="REC"/>
    <property type="match status" value="1"/>
</dbReference>
<dbReference type="KEGG" id="dli:dnl_03680"/>
<dbReference type="CDD" id="cd19920">
    <property type="entry name" value="REC_PA4781-like"/>
    <property type="match status" value="1"/>
</dbReference>
<evidence type="ECO:0000313" key="6">
    <source>
        <dbReference type="Proteomes" id="UP000663720"/>
    </source>
</evidence>
<accession>A0A975B3K9</accession>
<reference evidence="5" key="1">
    <citation type="journal article" date="2021" name="Microb. Physiol.">
        <title>Proteogenomic Insights into the Physiology of Marine, Sulfate-Reducing, Filamentous Desulfonema limicola and Desulfonema magnum.</title>
        <authorList>
            <person name="Schnaars V."/>
            <person name="Wohlbrand L."/>
            <person name="Scheve S."/>
            <person name="Hinrichs C."/>
            <person name="Reinhardt R."/>
            <person name="Rabus R."/>
        </authorList>
    </citation>
    <scope>NUCLEOTIDE SEQUENCE</scope>
    <source>
        <strain evidence="5">5ac10</strain>
    </source>
</reference>
<dbReference type="EMBL" id="CP061799">
    <property type="protein sequence ID" value="QTA78153.1"/>
    <property type="molecule type" value="Genomic_DNA"/>
</dbReference>
<dbReference type="PANTHER" id="PTHR43547">
    <property type="entry name" value="TWO-COMPONENT HISTIDINE KINASE"/>
    <property type="match status" value="1"/>
</dbReference>
<dbReference type="Proteomes" id="UP000663720">
    <property type="component" value="Chromosome"/>
</dbReference>
<keyword evidence="6" id="KW-1185">Reference proteome</keyword>
<sequence length="226" mass="25632">MSNDLENARILIVDDMATNLQVLGTILKERGFHTNIARNGREAIVRAEKVCPDLILLDVMMPEMDGFEACRQLKNIETTKHIPIIFLTAKTETESVVKGFDLGAADYVLKPFNSAELLARVQTHLDLKRSRDIIDQKNQDLLDKNKALIKLNKDLQNALAEIKTLKGILPICSNCKKIRLENSDPRKQESWVMLESYIQKHTDAQLSHGICPECAQKLYPDFFEGN</sequence>
<dbReference type="InterPro" id="IPR001789">
    <property type="entry name" value="Sig_transdc_resp-reg_receiver"/>
</dbReference>
<dbReference type="Pfam" id="PF00072">
    <property type="entry name" value="Response_reg"/>
    <property type="match status" value="1"/>
</dbReference>
<organism evidence="5 6">
    <name type="scientific">Desulfonema limicola</name>
    <dbReference type="NCBI Taxonomy" id="45656"/>
    <lineage>
        <taxon>Bacteria</taxon>
        <taxon>Pseudomonadati</taxon>
        <taxon>Thermodesulfobacteriota</taxon>
        <taxon>Desulfobacteria</taxon>
        <taxon>Desulfobacterales</taxon>
        <taxon>Desulfococcaceae</taxon>
        <taxon>Desulfonema</taxon>
    </lineage>
</organism>
<evidence type="ECO:0000313" key="5">
    <source>
        <dbReference type="EMBL" id="QTA78153.1"/>
    </source>
</evidence>
<dbReference type="AlphaFoldDB" id="A0A975B3K9"/>
<name>A0A975B3K9_9BACT</name>
<keyword evidence="3" id="KW-0175">Coiled coil</keyword>
<dbReference type="InterPro" id="IPR011006">
    <property type="entry name" value="CheY-like_superfamily"/>
</dbReference>
<feature type="modified residue" description="4-aspartylphosphate" evidence="2">
    <location>
        <position position="58"/>
    </location>
</feature>
<dbReference type="GO" id="GO:0000155">
    <property type="term" value="F:phosphorelay sensor kinase activity"/>
    <property type="evidence" value="ECO:0007669"/>
    <property type="project" value="TreeGrafter"/>
</dbReference>
<feature type="domain" description="Response regulatory" evidence="4">
    <location>
        <begin position="9"/>
        <end position="125"/>
    </location>
</feature>
<protein>
    <submittedName>
        <fullName evidence="5">Signal transduction response regulator, receiver domain</fullName>
    </submittedName>
</protein>
<dbReference type="PROSITE" id="PS50110">
    <property type="entry name" value="RESPONSE_REGULATORY"/>
    <property type="match status" value="1"/>
</dbReference>
<dbReference type="PANTHER" id="PTHR43547:SF2">
    <property type="entry name" value="HYBRID SIGNAL TRANSDUCTION HISTIDINE KINASE C"/>
    <property type="match status" value="1"/>
</dbReference>
<evidence type="ECO:0000256" key="2">
    <source>
        <dbReference type="PROSITE-ProRule" id="PRU00169"/>
    </source>
</evidence>
<proteinExistence type="predicted"/>
<feature type="coiled-coil region" evidence="3">
    <location>
        <begin position="138"/>
        <end position="168"/>
    </location>
</feature>
<dbReference type="SUPFAM" id="SSF52172">
    <property type="entry name" value="CheY-like"/>
    <property type="match status" value="1"/>
</dbReference>
<dbReference type="RefSeq" id="WP_207690050.1">
    <property type="nucleotide sequence ID" value="NZ_CP061799.1"/>
</dbReference>
<evidence type="ECO:0000259" key="4">
    <source>
        <dbReference type="PROSITE" id="PS50110"/>
    </source>
</evidence>